<reference evidence="1" key="2">
    <citation type="journal article" date="2022" name="Res Sq">
        <title>Comparative Genomics Reveals Insights into the Divergent Evolution of Astigmatic Mites and Household Pest Adaptations.</title>
        <authorList>
            <person name="Xiong Q."/>
            <person name="Wan A.T.-Y."/>
            <person name="Liu X.-Y."/>
            <person name="Fung C.S.-H."/>
            <person name="Xiao X."/>
            <person name="Malainual N."/>
            <person name="Hou J."/>
            <person name="Wang L."/>
            <person name="Wang M."/>
            <person name="Yang K."/>
            <person name="Cui Y."/>
            <person name="Leung E."/>
            <person name="Nong W."/>
            <person name="Shin S.-K."/>
            <person name="Au S."/>
            <person name="Jeong K.Y."/>
            <person name="Chew F.T."/>
            <person name="Hui J."/>
            <person name="Leung T.F."/>
            <person name="Tungtrongchitr A."/>
            <person name="Zhong N."/>
            <person name="Liu Z."/>
            <person name="Tsui S."/>
        </authorList>
    </citation>
    <scope>NUCLEOTIDE SEQUENCE</scope>
    <source>
        <strain evidence="1">Derf</strain>
        <tissue evidence="1">Whole organism</tissue>
    </source>
</reference>
<dbReference type="AlphaFoldDB" id="A0A922L327"/>
<evidence type="ECO:0000313" key="1">
    <source>
        <dbReference type="EMBL" id="KAH9506711.1"/>
    </source>
</evidence>
<gene>
    <name evidence="1" type="primary">EFNB2_1</name>
    <name evidence="1" type="ORF">DERF_011429</name>
</gene>
<keyword evidence="2" id="KW-1185">Reference proteome</keyword>
<dbReference type="Proteomes" id="UP000790347">
    <property type="component" value="Unassembled WGS sequence"/>
</dbReference>
<name>A0A922L327_DERFA</name>
<organism evidence="1 2">
    <name type="scientific">Dermatophagoides farinae</name>
    <name type="common">American house dust mite</name>
    <dbReference type="NCBI Taxonomy" id="6954"/>
    <lineage>
        <taxon>Eukaryota</taxon>
        <taxon>Metazoa</taxon>
        <taxon>Ecdysozoa</taxon>
        <taxon>Arthropoda</taxon>
        <taxon>Chelicerata</taxon>
        <taxon>Arachnida</taxon>
        <taxon>Acari</taxon>
        <taxon>Acariformes</taxon>
        <taxon>Sarcoptiformes</taxon>
        <taxon>Astigmata</taxon>
        <taxon>Psoroptidia</taxon>
        <taxon>Analgoidea</taxon>
        <taxon>Pyroglyphidae</taxon>
        <taxon>Dermatophagoidinae</taxon>
        <taxon>Dermatophagoides</taxon>
    </lineage>
</organism>
<evidence type="ECO:0000313" key="2">
    <source>
        <dbReference type="Proteomes" id="UP000790347"/>
    </source>
</evidence>
<comment type="caution">
    <text evidence="1">The sequence shown here is derived from an EMBL/GenBank/DDBJ whole genome shotgun (WGS) entry which is preliminary data.</text>
</comment>
<protein>
    <submittedName>
        <fullName evidence="1">Ephrin-B2a</fullName>
    </submittedName>
</protein>
<reference evidence="1" key="1">
    <citation type="submission" date="2013-05" db="EMBL/GenBank/DDBJ databases">
        <authorList>
            <person name="Yim A.K.Y."/>
            <person name="Chan T.F."/>
            <person name="Ji K.M."/>
            <person name="Liu X.Y."/>
            <person name="Zhou J.W."/>
            <person name="Li R.Q."/>
            <person name="Yang K.Y."/>
            <person name="Li J."/>
            <person name="Li M."/>
            <person name="Law P.T.W."/>
            <person name="Wu Y.L."/>
            <person name="Cai Z.L."/>
            <person name="Qin H."/>
            <person name="Bao Y."/>
            <person name="Leung R.K.K."/>
            <person name="Ng P.K.S."/>
            <person name="Zou J."/>
            <person name="Zhong X.J."/>
            <person name="Ran P.X."/>
            <person name="Zhong N.S."/>
            <person name="Liu Z.G."/>
            <person name="Tsui S.K.W."/>
        </authorList>
    </citation>
    <scope>NUCLEOTIDE SEQUENCE</scope>
    <source>
        <strain evidence="1">Derf</strain>
        <tissue evidence="1">Whole organism</tissue>
    </source>
</reference>
<proteinExistence type="predicted"/>
<accession>A0A922L327</accession>
<sequence length="78" mass="9107">MLYTSQFRIDNTDHIIDVNRGNAAFEYDQINIICPMYTKGTREDDIETDTKLRVQIPFFSDDLDEQILHAGNYYIALS</sequence>
<dbReference type="EMBL" id="ASGP02000005">
    <property type="protein sequence ID" value="KAH9506711.1"/>
    <property type="molecule type" value="Genomic_DNA"/>
</dbReference>